<evidence type="ECO:0000313" key="3">
    <source>
        <dbReference type="EMBL" id="CAD7002914.1"/>
    </source>
</evidence>
<dbReference type="GO" id="GO:0005958">
    <property type="term" value="C:DNA-dependent protein kinase-DNA ligase 4 complex"/>
    <property type="evidence" value="ECO:0007669"/>
    <property type="project" value="TreeGrafter"/>
</dbReference>
<gene>
    <name evidence="3" type="ORF">CCAP1982_LOCUS11381</name>
</gene>
<dbReference type="GO" id="GO:0010165">
    <property type="term" value="P:response to X-ray"/>
    <property type="evidence" value="ECO:0007669"/>
    <property type="project" value="TreeGrafter"/>
</dbReference>
<keyword evidence="1" id="KW-0175">Coiled coil</keyword>
<organism evidence="4">
    <name type="scientific">Ceratitis capitata</name>
    <name type="common">Mediterranean fruit fly</name>
    <name type="synonym">Tephritis capitata</name>
    <dbReference type="NCBI Taxonomy" id="7213"/>
    <lineage>
        <taxon>Eukaryota</taxon>
        <taxon>Metazoa</taxon>
        <taxon>Ecdysozoa</taxon>
        <taxon>Arthropoda</taxon>
        <taxon>Hexapoda</taxon>
        <taxon>Insecta</taxon>
        <taxon>Pterygota</taxon>
        <taxon>Neoptera</taxon>
        <taxon>Endopterygota</taxon>
        <taxon>Diptera</taxon>
        <taxon>Brachycera</taxon>
        <taxon>Muscomorpha</taxon>
        <taxon>Tephritoidea</taxon>
        <taxon>Tephritidae</taxon>
        <taxon>Ceratitis</taxon>
        <taxon>Ceratitis</taxon>
    </lineage>
</organism>
<dbReference type="SUPFAM" id="SSF58022">
    <property type="entry name" value="XRCC4, C-terminal oligomerization domain"/>
    <property type="match status" value="1"/>
</dbReference>
<dbReference type="PANTHER" id="PTHR28559:SF1">
    <property type="entry name" value="DNA REPAIR PROTEIN XRCC4"/>
    <property type="match status" value="1"/>
</dbReference>
<sequence length="249" mass="28867">MSTVFITKKLLNSNLATDRKSYIYLHSEWIEQNLKLHIKDSSSGLCYAGEMEGSEFKEASEDLEIPLQKYIDDLKCVLTTELGLPGFEVELDTQNKLLVVNKRENFCAQHVEMKLRTAAKDYEMLNVAIELIEAEKVNNKNNECDNSVEEKIQFMQKQLHEKEEWKQLTYKKFLLILNEKKLEINKLKSDLENSEREKRRAIKALCENRKDAEMDMQDSDHESTSNTTASSHENSVYDAPTQRLTPPPT</sequence>
<dbReference type="InterPro" id="IPR010585">
    <property type="entry name" value="DNA_repair_prot_XRCC4"/>
</dbReference>
<dbReference type="Gene3D" id="1.20.5.370">
    <property type="match status" value="1"/>
</dbReference>
<dbReference type="OrthoDB" id="8064436at2759"/>
<name>W8C2Z6_CERCA</name>
<dbReference type="GO" id="GO:0032807">
    <property type="term" value="C:DNA ligase IV complex"/>
    <property type="evidence" value="ECO:0007669"/>
    <property type="project" value="TreeGrafter"/>
</dbReference>
<dbReference type="GO" id="GO:0003677">
    <property type="term" value="F:DNA binding"/>
    <property type="evidence" value="ECO:0007669"/>
    <property type="project" value="InterPro"/>
</dbReference>
<dbReference type="AlphaFoldDB" id="W8C2Z6"/>
<feature type="region of interest" description="Disordered" evidence="2">
    <location>
        <begin position="205"/>
        <end position="249"/>
    </location>
</feature>
<feature type="compositionally biased region" description="Basic and acidic residues" evidence="2">
    <location>
        <begin position="206"/>
        <end position="223"/>
    </location>
</feature>
<dbReference type="EMBL" id="GAMC01002957">
    <property type="protein sequence ID" value="JAC03599.1"/>
    <property type="molecule type" value="mRNA"/>
</dbReference>
<dbReference type="KEGG" id="ccat:105665331"/>
<evidence type="ECO:0000313" key="5">
    <source>
        <dbReference type="Proteomes" id="UP000606786"/>
    </source>
</evidence>
<dbReference type="Proteomes" id="UP000606786">
    <property type="component" value="Unassembled WGS sequence"/>
</dbReference>
<feature type="compositionally biased region" description="Polar residues" evidence="2">
    <location>
        <begin position="224"/>
        <end position="234"/>
    </location>
</feature>
<reference evidence="3" key="3">
    <citation type="submission" date="2020-11" db="EMBL/GenBank/DDBJ databases">
        <authorList>
            <person name="Whitehead M."/>
        </authorList>
    </citation>
    <scope>NUCLEOTIDE SEQUENCE</scope>
    <source>
        <strain evidence="3">EGII</strain>
    </source>
</reference>
<dbReference type="GO" id="GO:0006310">
    <property type="term" value="P:DNA recombination"/>
    <property type="evidence" value="ECO:0007669"/>
    <property type="project" value="InterPro"/>
</dbReference>
<evidence type="ECO:0000256" key="1">
    <source>
        <dbReference type="SAM" id="Coils"/>
    </source>
</evidence>
<reference evidence="4" key="1">
    <citation type="submission" date="2013-07" db="EMBL/GenBank/DDBJ databases">
        <authorList>
            <person name="Geib S."/>
        </authorList>
    </citation>
    <scope>NUCLEOTIDE SEQUENCE</scope>
</reference>
<reference evidence="4" key="2">
    <citation type="journal article" date="2014" name="BMC Genomics">
        <title>A genomic perspective to assessing quality of mass-reared SIT flies used in Mediterranean fruit fly (Ceratitis capitata) eradication in California.</title>
        <authorList>
            <person name="Calla B."/>
            <person name="Hall B."/>
            <person name="Hou S."/>
            <person name="Geib S.M."/>
        </authorList>
    </citation>
    <scope>NUCLEOTIDE SEQUENCE</scope>
</reference>
<dbReference type="EMBL" id="CAJHJT010000034">
    <property type="protein sequence ID" value="CAD7002914.1"/>
    <property type="molecule type" value="Genomic_DNA"/>
</dbReference>
<protein>
    <submittedName>
        <fullName evidence="3">(Mediterranean fruit fly) hypothetical protein</fullName>
    </submittedName>
</protein>
<accession>W8C2Z6</accession>
<dbReference type="PANTHER" id="PTHR28559">
    <property type="entry name" value="DNA REPAIR PROTEIN XRCC4"/>
    <property type="match status" value="1"/>
</dbReference>
<dbReference type="GO" id="GO:0006303">
    <property type="term" value="P:double-strand break repair via nonhomologous end joining"/>
    <property type="evidence" value="ECO:0007669"/>
    <property type="project" value="TreeGrafter"/>
</dbReference>
<evidence type="ECO:0000313" key="4">
    <source>
        <dbReference type="EMBL" id="JAC03599.1"/>
    </source>
</evidence>
<keyword evidence="5" id="KW-1185">Reference proteome</keyword>
<dbReference type="InterPro" id="IPR014751">
    <property type="entry name" value="XRCC4-like_C"/>
</dbReference>
<proteinExistence type="evidence at transcript level"/>
<evidence type="ECO:0000256" key="2">
    <source>
        <dbReference type="SAM" id="MobiDB-lite"/>
    </source>
</evidence>
<feature type="coiled-coil region" evidence="1">
    <location>
        <begin position="177"/>
        <end position="204"/>
    </location>
</feature>